<organism evidence="2 3">
    <name type="scientific">Ophiocordyceps australis</name>
    <dbReference type="NCBI Taxonomy" id="1399860"/>
    <lineage>
        <taxon>Eukaryota</taxon>
        <taxon>Fungi</taxon>
        <taxon>Dikarya</taxon>
        <taxon>Ascomycota</taxon>
        <taxon>Pezizomycotina</taxon>
        <taxon>Sordariomycetes</taxon>
        <taxon>Hypocreomycetidae</taxon>
        <taxon>Hypocreales</taxon>
        <taxon>Ophiocordycipitaceae</taxon>
        <taxon>Ophiocordyceps</taxon>
    </lineage>
</organism>
<proteinExistence type="predicted"/>
<keyword evidence="3" id="KW-1185">Reference proteome</keyword>
<sequence length="116" mass="13173">MDAESIIADQQNIEKENTELKRILEQVWNRVIALERDNSIMIGRINDQEREIRRIEETLSKTTTRPLSLLQRAEIAPRANTEETGINPTPSVISTSGGTQLGKGQRNDSGEEKWNE</sequence>
<dbReference type="Proteomes" id="UP000226192">
    <property type="component" value="Unassembled WGS sequence"/>
</dbReference>
<dbReference type="AlphaFoldDB" id="A0A2C5Y5P0"/>
<feature type="compositionally biased region" description="Polar residues" evidence="1">
    <location>
        <begin position="82"/>
        <end position="98"/>
    </location>
</feature>
<feature type="compositionally biased region" description="Basic and acidic residues" evidence="1">
    <location>
        <begin position="105"/>
        <end position="116"/>
    </location>
</feature>
<gene>
    <name evidence="2" type="ORF">CDD81_7272</name>
</gene>
<comment type="caution">
    <text evidence="2">The sequence shown here is derived from an EMBL/GenBank/DDBJ whole genome shotgun (WGS) entry which is preliminary data.</text>
</comment>
<feature type="region of interest" description="Disordered" evidence="1">
    <location>
        <begin position="74"/>
        <end position="116"/>
    </location>
</feature>
<evidence type="ECO:0000313" key="2">
    <source>
        <dbReference type="EMBL" id="PHH62284.1"/>
    </source>
</evidence>
<accession>A0A2C5Y5P0</accession>
<evidence type="ECO:0000313" key="3">
    <source>
        <dbReference type="Proteomes" id="UP000226192"/>
    </source>
</evidence>
<name>A0A2C5Y5P0_9HYPO</name>
<dbReference type="EMBL" id="NJET01000076">
    <property type="protein sequence ID" value="PHH62284.1"/>
    <property type="molecule type" value="Genomic_DNA"/>
</dbReference>
<evidence type="ECO:0000256" key="1">
    <source>
        <dbReference type="SAM" id="MobiDB-lite"/>
    </source>
</evidence>
<reference evidence="2 3" key="1">
    <citation type="submission" date="2017-06" db="EMBL/GenBank/DDBJ databases">
        <title>Ant-infecting Ophiocordyceps genomes reveal a high diversity of potential behavioral manipulation genes and a possible major role for enterotoxins.</title>
        <authorList>
            <person name="De Bekker C."/>
            <person name="Evans H.C."/>
            <person name="Brachmann A."/>
            <person name="Hughes D.P."/>
        </authorList>
    </citation>
    <scope>NUCLEOTIDE SEQUENCE [LARGE SCALE GENOMIC DNA]</scope>
    <source>
        <strain evidence="2 3">Map64</strain>
    </source>
</reference>
<protein>
    <submittedName>
        <fullName evidence="2">Uncharacterized protein</fullName>
    </submittedName>
</protein>